<accession>A0A8X6Q5Z1</accession>
<keyword evidence="3" id="KW-1185">Reference proteome</keyword>
<organism evidence="2 3">
    <name type="scientific">Nephila pilipes</name>
    <name type="common">Giant wood spider</name>
    <name type="synonym">Nephila maculata</name>
    <dbReference type="NCBI Taxonomy" id="299642"/>
    <lineage>
        <taxon>Eukaryota</taxon>
        <taxon>Metazoa</taxon>
        <taxon>Ecdysozoa</taxon>
        <taxon>Arthropoda</taxon>
        <taxon>Chelicerata</taxon>
        <taxon>Arachnida</taxon>
        <taxon>Araneae</taxon>
        <taxon>Araneomorphae</taxon>
        <taxon>Entelegynae</taxon>
        <taxon>Araneoidea</taxon>
        <taxon>Nephilidae</taxon>
        <taxon>Nephila</taxon>
    </lineage>
</organism>
<comment type="caution">
    <text evidence="2">The sequence shown here is derived from an EMBL/GenBank/DDBJ whole genome shotgun (WGS) entry which is preliminary data.</text>
</comment>
<dbReference type="EMBL" id="BMAW01077818">
    <property type="protein sequence ID" value="GFU08278.1"/>
    <property type="molecule type" value="Genomic_DNA"/>
</dbReference>
<name>A0A8X6Q5Z1_NEPPI</name>
<dbReference type="Proteomes" id="UP000887013">
    <property type="component" value="Unassembled WGS sequence"/>
</dbReference>
<reference evidence="2" key="1">
    <citation type="submission" date="2020-08" db="EMBL/GenBank/DDBJ databases">
        <title>Multicomponent nature underlies the extraordinary mechanical properties of spider dragline silk.</title>
        <authorList>
            <person name="Kono N."/>
            <person name="Nakamura H."/>
            <person name="Mori M."/>
            <person name="Yoshida Y."/>
            <person name="Ohtoshi R."/>
            <person name="Malay A.D."/>
            <person name="Moran D.A.P."/>
            <person name="Tomita M."/>
            <person name="Numata K."/>
            <person name="Arakawa K."/>
        </authorList>
    </citation>
    <scope>NUCLEOTIDE SEQUENCE</scope>
</reference>
<dbReference type="AlphaFoldDB" id="A0A8X6Q5Z1"/>
<proteinExistence type="predicted"/>
<gene>
    <name evidence="2" type="ORF">NPIL_429341</name>
</gene>
<protein>
    <submittedName>
        <fullName evidence="2">Uncharacterized protein</fullName>
    </submittedName>
</protein>
<dbReference type="OrthoDB" id="6410135at2759"/>
<sequence>MTYGSCQVHRKGRRDARERLNLEACLTVGKFARQDNSQWQGQQVRRASGANPALMRPFPEQGRWQDVTVVGRLDPSYAKPDRSEFNLSKRLVGVRTWLGNEKEGCQKKFKQGAPALNIQNEKKGKKVGVAVRGQRRRKSEHAPPVKWSGLGFYPTVAGWKGKEDGIFVTSPLGVPGASTIVEVEPGLLRR</sequence>
<evidence type="ECO:0000256" key="1">
    <source>
        <dbReference type="SAM" id="MobiDB-lite"/>
    </source>
</evidence>
<evidence type="ECO:0000313" key="3">
    <source>
        <dbReference type="Proteomes" id="UP000887013"/>
    </source>
</evidence>
<feature type="region of interest" description="Disordered" evidence="1">
    <location>
        <begin position="124"/>
        <end position="143"/>
    </location>
</feature>
<evidence type="ECO:0000313" key="2">
    <source>
        <dbReference type="EMBL" id="GFU08278.1"/>
    </source>
</evidence>